<keyword evidence="7" id="KW-0547">Nucleotide-binding</keyword>
<dbReference type="GO" id="GO:0051539">
    <property type="term" value="F:4 iron, 4 sulfur cluster binding"/>
    <property type="evidence" value="ECO:0007669"/>
    <property type="project" value="UniProtKB-KW"/>
</dbReference>
<dbReference type="SFLD" id="SFLDG01067">
    <property type="entry name" value="SPASM/twitch_domain_containing"/>
    <property type="match status" value="1"/>
</dbReference>
<dbReference type="Pfam" id="PF06463">
    <property type="entry name" value="Mob_synth_C"/>
    <property type="match status" value="1"/>
</dbReference>
<dbReference type="CDD" id="cd01335">
    <property type="entry name" value="Radical_SAM"/>
    <property type="match status" value="1"/>
</dbReference>
<keyword evidence="10" id="KW-0342">GTP-binding</keyword>
<reference evidence="16" key="1">
    <citation type="submission" date="2021-01" db="EMBL/GenBank/DDBJ databases">
        <authorList>
            <person name="Corre E."/>
            <person name="Pelletier E."/>
            <person name="Niang G."/>
            <person name="Scheremetjew M."/>
            <person name="Finn R."/>
            <person name="Kale V."/>
            <person name="Holt S."/>
            <person name="Cochrane G."/>
            <person name="Meng A."/>
            <person name="Brown T."/>
            <person name="Cohen L."/>
        </authorList>
    </citation>
    <scope>NUCLEOTIDE SEQUENCE</scope>
    <source>
        <strain evidence="16">CCAP 955/1</strain>
    </source>
</reference>
<evidence type="ECO:0000256" key="7">
    <source>
        <dbReference type="ARBA" id="ARBA00022741"/>
    </source>
</evidence>
<sequence>MLTGKMMLRTALTSARKAVYSRVSYSAVSAKEVNPLTDTFGRFHNYLRISLTEKCNLRCTYCMPEEGVNLTPKAHLMSLSERKRLISIFASLGVQKLRFTGGEPTISNQLQELIQHAKSCNVHSIGITSNGIVLKDKLDPLIQAGLSSVNISLDTLSDTKFATITRRDKKNIFRVLSSVYAAVSKGIPVKINCVLMRGFNDNEIADFVNLTKAVNVDVRFIELMPFDGNSWKQQDFMSYIEAIDRLKEEHGIVLTKEFSKTDKTTKKQPTPSITSTTTTVCPSTTTSTDSNTSTTVSTIKHQYDPSDTTKWYRASPEHLGRVGFITSMSSNFCGTCNRLRVTADGQLKVCLFGMDGLDLLQCMRDGDSDDAIVSKLSGAVKQKKASLGGHTSASEIASHSASNRPMILIGG</sequence>
<keyword evidence="6" id="KW-0479">Metal-binding</keyword>
<dbReference type="SFLD" id="SFLDG01386">
    <property type="entry name" value="main_SPASM_domain-containing"/>
    <property type="match status" value="1"/>
</dbReference>
<dbReference type="InterPro" id="IPR007197">
    <property type="entry name" value="rSAM"/>
</dbReference>
<dbReference type="InterPro" id="IPR000385">
    <property type="entry name" value="MoaA_NifB_PqqE_Fe-S-bd_CS"/>
</dbReference>
<gene>
    <name evidence="16" type="ORF">SELO1098_LOCUS9594</name>
</gene>
<feature type="region of interest" description="Disordered" evidence="14">
    <location>
        <begin position="263"/>
        <end position="293"/>
    </location>
</feature>
<comment type="cofactor">
    <cofactor evidence="1">
        <name>[4Fe-4S] cluster</name>
        <dbReference type="ChEBI" id="CHEBI:49883"/>
    </cofactor>
</comment>
<evidence type="ECO:0000256" key="14">
    <source>
        <dbReference type="SAM" id="MobiDB-lite"/>
    </source>
</evidence>
<dbReference type="SMART" id="SM00729">
    <property type="entry name" value="Elp3"/>
    <property type="match status" value="1"/>
</dbReference>
<dbReference type="EC" id="4.1.99.22" evidence="3"/>
<comment type="pathway">
    <text evidence="2">Cofactor biosynthesis; molybdopterin biosynthesis.</text>
</comment>
<protein>
    <recommendedName>
        <fullName evidence="3">GTP 3',8-cyclase</fullName>
        <ecNumber evidence="3">4.1.99.22</ecNumber>
    </recommendedName>
</protein>
<dbReference type="Gene3D" id="3.20.20.70">
    <property type="entry name" value="Aldolase class I"/>
    <property type="match status" value="1"/>
</dbReference>
<evidence type="ECO:0000259" key="15">
    <source>
        <dbReference type="PROSITE" id="PS51918"/>
    </source>
</evidence>
<evidence type="ECO:0000313" key="16">
    <source>
        <dbReference type="EMBL" id="CAE0280760.1"/>
    </source>
</evidence>
<dbReference type="PANTHER" id="PTHR22960">
    <property type="entry name" value="MOLYBDOPTERIN COFACTOR SYNTHESIS PROTEIN A"/>
    <property type="match status" value="1"/>
</dbReference>
<evidence type="ECO:0000256" key="2">
    <source>
        <dbReference type="ARBA" id="ARBA00005046"/>
    </source>
</evidence>
<dbReference type="InterPro" id="IPR058240">
    <property type="entry name" value="rSAM_sf"/>
</dbReference>
<dbReference type="PANTHER" id="PTHR22960:SF0">
    <property type="entry name" value="MOLYBDENUM COFACTOR BIOSYNTHESIS PROTEIN 1"/>
    <property type="match status" value="1"/>
</dbReference>
<dbReference type="GO" id="GO:0006777">
    <property type="term" value="P:Mo-molybdopterin cofactor biosynthetic process"/>
    <property type="evidence" value="ECO:0007669"/>
    <property type="project" value="UniProtKB-KW"/>
</dbReference>
<keyword evidence="12" id="KW-0456">Lyase</keyword>
<comment type="catalytic activity">
    <reaction evidence="13">
        <text>GTP + AH2 + S-adenosyl-L-methionine = (8S)-3',8-cyclo-7,8-dihydroguanosine 5'-triphosphate + 5'-deoxyadenosine + L-methionine + A + H(+)</text>
        <dbReference type="Rhea" id="RHEA:49576"/>
        <dbReference type="ChEBI" id="CHEBI:13193"/>
        <dbReference type="ChEBI" id="CHEBI:15378"/>
        <dbReference type="ChEBI" id="CHEBI:17319"/>
        <dbReference type="ChEBI" id="CHEBI:17499"/>
        <dbReference type="ChEBI" id="CHEBI:37565"/>
        <dbReference type="ChEBI" id="CHEBI:57844"/>
        <dbReference type="ChEBI" id="CHEBI:59789"/>
        <dbReference type="ChEBI" id="CHEBI:131766"/>
        <dbReference type="EC" id="4.1.99.22"/>
    </reaction>
</comment>
<evidence type="ECO:0000256" key="1">
    <source>
        <dbReference type="ARBA" id="ARBA00001966"/>
    </source>
</evidence>
<evidence type="ECO:0000256" key="6">
    <source>
        <dbReference type="ARBA" id="ARBA00022723"/>
    </source>
</evidence>
<keyword evidence="9" id="KW-0411">Iron-sulfur</keyword>
<name>A0A7S3GZK9_9STRA</name>
<evidence type="ECO:0000256" key="13">
    <source>
        <dbReference type="ARBA" id="ARBA00048697"/>
    </source>
</evidence>
<evidence type="ECO:0000256" key="11">
    <source>
        <dbReference type="ARBA" id="ARBA00023150"/>
    </source>
</evidence>
<dbReference type="CDD" id="cd21117">
    <property type="entry name" value="Twitch_MoaA"/>
    <property type="match status" value="1"/>
</dbReference>
<dbReference type="GO" id="GO:0005525">
    <property type="term" value="F:GTP binding"/>
    <property type="evidence" value="ECO:0007669"/>
    <property type="project" value="UniProtKB-KW"/>
</dbReference>
<dbReference type="PROSITE" id="PS51918">
    <property type="entry name" value="RADICAL_SAM"/>
    <property type="match status" value="1"/>
</dbReference>
<evidence type="ECO:0000256" key="9">
    <source>
        <dbReference type="ARBA" id="ARBA00023014"/>
    </source>
</evidence>
<dbReference type="InterPro" id="IPR040064">
    <property type="entry name" value="MoaA-like"/>
</dbReference>
<dbReference type="EMBL" id="HBIC01019351">
    <property type="protein sequence ID" value="CAE0280760.1"/>
    <property type="molecule type" value="Transcribed_RNA"/>
</dbReference>
<dbReference type="GO" id="GO:0046872">
    <property type="term" value="F:metal ion binding"/>
    <property type="evidence" value="ECO:0007669"/>
    <property type="project" value="UniProtKB-KW"/>
</dbReference>
<dbReference type="SUPFAM" id="SSF102114">
    <property type="entry name" value="Radical SAM enzymes"/>
    <property type="match status" value="2"/>
</dbReference>
<evidence type="ECO:0000256" key="12">
    <source>
        <dbReference type="ARBA" id="ARBA00023239"/>
    </source>
</evidence>
<evidence type="ECO:0000256" key="4">
    <source>
        <dbReference type="ARBA" id="ARBA00022485"/>
    </source>
</evidence>
<keyword evidence="8" id="KW-0408">Iron</keyword>
<dbReference type="PROSITE" id="PS01305">
    <property type="entry name" value="MOAA_NIFB_PQQE"/>
    <property type="match status" value="1"/>
</dbReference>
<evidence type="ECO:0000256" key="3">
    <source>
        <dbReference type="ARBA" id="ARBA00012167"/>
    </source>
</evidence>
<feature type="domain" description="Radical SAM core" evidence="15">
    <location>
        <begin position="39"/>
        <end position="257"/>
    </location>
</feature>
<dbReference type="SFLD" id="SFLDG01383">
    <property type="entry name" value="cyclic_pyranopterin_phosphate"/>
    <property type="match status" value="1"/>
</dbReference>
<dbReference type="SFLD" id="SFLDS00029">
    <property type="entry name" value="Radical_SAM"/>
    <property type="match status" value="1"/>
</dbReference>
<evidence type="ECO:0000256" key="8">
    <source>
        <dbReference type="ARBA" id="ARBA00023004"/>
    </source>
</evidence>
<dbReference type="GO" id="GO:0061799">
    <property type="term" value="F:cyclic pyranopterin monophosphate synthase activity"/>
    <property type="evidence" value="ECO:0007669"/>
    <property type="project" value="TreeGrafter"/>
</dbReference>
<dbReference type="InterPro" id="IPR010505">
    <property type="entry name" value="MoaA_twitch"/>
</dbReference>
<proteinExistence type="predicted"/>
<organism evidence="16">
    <name type="scientific">Spumella elongata</name>
    <dbReference type="NCBI Taxonomy" id="89044"/>
    <lineage>
        <taxon>Eukaryota</taxon>
        <taxon>Sar</taxon>
        <taxon>Stramenopiles</taxon>
        <taxon>Ochrophyta</taxon>
        <taxon>Chrysophyceae</taxon>
        <taxon>Chromulinales</taxon>
        <taxon>Chromulinaceae</taxon>
        <taxon>Spumella</taxon>
    </lineage>
</organism>
<evidence type="ECO:0000256" key="5">
    <source>
        <dbReference type="ARBA" id="ARBA00022691"/>
    </source>
</evidence>
<dbReference type="UniPathway" id="UPA00344"/>
<dbReference type="Pfam" id="PF04055">
    <property type="entry name" value="Radical_SAM"/>
    <property type="match status" value="1"/>
</dbReference>
<keyword evidence="4" id="KW-0004">4Fe-4S</keyword>
<keyword evidence="11" id="KW-0501">Molybdenum cofactor biosynthesis</keyword>
<dbReference type="GO" id="GO:0061798">
    <property type="term" value="F:GTP 3',8'-cyclase activity"/>
    <property type="evidence" value="ECO:0007669"/>
    <property type="project" value="UniProtKB-EC"/>
</dbReference>
<accession>A0A7S3GZK9</accession>
<keyword evidence="5" id="KW-0949">S-adenosyl-L-methionine</keyword>
<dbReference type="AlphaFoldDB" id="A0A7S3GZK9"/>
<dbReference type="InterPro" id="IPR006638">
    <property type="entry name" value="Elp3/MiaA/NifB-like_rSAM"/>
</dbReference>
<feature type="compositionally biased region" description="Low complexity" evidence="14">
    <location>
        <begin position="267"/>
        <end position="293"/>
    </location>
</feature>
<dbReference type="InterPro" id="IPR013785">
    <property type="entry name" value="Aldolase_TIM"/>
</dbReference>
<dbReference type="InterPro" id="IPR050105">
    <property type="entry name" value="MoCo_biosynth_MoaA/MoaC"/>
</dbReference>
<evidence type="ECO:0000256" key="10">
    <source>
        <dbReference type="ARBA" id="ARBA00023134"/>
    </source>
</evidence>